<dbReference type="InterPro" id="IPR011701">
    <property type="entry name" value="MFS"/>
</dbReference>
<feature type="transmembrane region" description="Helical" evidence="6">
    <location>
        <begin position="14"/>
        <end position="32"/>
    </location>
</feature>
<protein>
    <submittedName>
        <fullName evidence="8">Major facilitator superfamily domain-containing protein 10-like</fullName>
    </submittedName>
</protein>
<dbReference type="Gene3D" id="1.20.1250.20">
    <property type="entry name" value="MFS general substrate transporter like domains"/>
    <property type="match status" value="1"/>
</dbReference>
<dbReference type="Pfam" id="PF07690">
    <property type="entry name" value="MFS_1"/>
    <property type="match status" value="1"/>
</dbReference>
<evidence type="ECO:0000256" key="2">
    <source>
        <dbReference type="ARBA" id="ARBA00022448"/>
    </source>
</evidence>
<keyword evidence="7" id="KW-1185">Reference proteome</keyword>
<proteinExistence type="predicted"/>
<dbReference type="InterPro" id="IPR036259">
    <property type="entry name" value="MFS_trans_sf"/>
</dbReference>
<keyword evidence="5 6" id="KW-0472">Membrane</keyword>
<dbReference type="RefSeq" id="XP_013789218.2">
    <property type="nucleotide sequence ID" value="XM_013933764.2"/>
</dbReference>
<dbReference type="PANTHER" id="PTHR23504:SF31">
    <property type="entry name" value="MAJOR FACILITATOR SUPERFAMILY DOMAIN-CONTAINING PROTEIN 10"/>
    <property type="match status" value="1"/>
</dbReference>
<evidence type="ECO:0000256" key="1">
    <source>
        <dbReference type="ARBA" id="ARBA00004141"/>
    </source>
</evidence>
<comment type="subcellular location">
    <subcellularLocation>
        <location evidence="1">Membrane</location>
        <topology evidence="1">Multi-pass membrane protein</topology>
    </subcellularLocation>
</comment>
<dbReference type="GeneID" id="106473083"/>
<keyword evidence="2" id="KW-0813">Transport</keyword>
<dbReference type="SUPFAM" id="SSF103473">
    <property type="entry name" value="MFS general substrate transporter"/>
    <property type="match status" value="1"/>
</dbReference>
<name>A0ABM1BV19_LIMPO</name>
<dbReference type="Proteomes" id="UP000694941">
    <property type="component" value="Unplaced"/>
</dbReference>
<evidence type="ECO:0000256" key="6">
    <source>
        <dbReference type="SAM" id="Phobius"/>
    </source>
</evidence>
<evidence type="ECO:0000256" key="3">
    <source>
        <dbReference type="ARBA" id="ARBA00022692"/>
    </source>
</evidence>
<reference evidence="8" key="1">
    <citation type="submission" date="2025-08" db="UniProtKB">
        <authorList>
            <consortium name="RefSeq"/>
        </authorList>
    </citation>
    <scope>IDENTIFICATION</scope>
    <source>
        <tissue evidence="8">Muscle</tissue>
    </source>
</reference>
<evidence type="ECO:0000256" key="5">
    <source>
        <dbReference type="ARBA" id="ARBA00023136"/>
    </source>
</evidence>
<keyword evidence="3 6" id="KW-0812">Transmembrane</keyword>
<accession>A0ABM1BV19</accession>
<dbReference type="PANTHER" id="PTHR23504">
    <property type="entry name" value="MAJOR FACILITATOR SUPERFAMILY DOMAIN-CONTAINING PROTEIN 10"/>
    <property type="match status" value="1"/>
</dbReference>
<sequence length="164" mass="17809">MTHLRFNYTRMQQGRMYLFSGTVMALVQGGYVRRIPPGQEPSKAVMGLLLIIPSFIIMGLALSPAVLYVGLVLFSFASATVVPCLTTIVSSYGSTEQKGTVLGIFRSLGALARALGPLVTSIAYWSLGSTICYCLGSVLLIIPYILLKKTEFNLSSFKTKSLKE</sequence>
<feature type="transmembrane region" description="Helical" evidence="6">
    <location>
        <begin position="68"/>
        <end position="92"/>
    </location>
</feature>
<evidence type="ECO:0000313" key="7">
    <source>
        <dbReference type="Proteomes" id="UP000694941"/>
    </source>
</evidence>
<gene>
    <name evidence="8" type="primary">LOC106473083</name>
</gene>
<organism evidence="7 8">
    <name type="scientific">Limulus polyphemus</name>
    <name type="common">Atlantic horseshoe crab</name>
    <dbReference type="NCBI Taxonomy" id="6850"/>
    <lineage>
        <taxon>Eukaryota</taxon>
        <taxon>Metazoa</taxon>
        <taxon>Ecdysozoa</taxon>
        <taxon>Arthropoda</taxon>
        <taxon>Chelicerata</taxon>
        <taxon>Merostomata</taxon>
        <taxon>Xiphosura</taxon>
        <taxon>Limulidae</taxon>
        <taxon>Limulus</taxon>
    </lineage>
</organism>
<feature type="transmembrane region" description="Helical" evidence="6">
    <location>
        <begin position="122"/>
        <end position="147"/>
    </location>
</feature>
<feature type="transmembrane region" description="Helical" evidence="6">
    <location>
        <begin position="44"/>
        <end position="62"/>
    </location>
</feature>
<evidence type="ECO:0000256" key="4">
    <source>
        <dbReference type="ARBA" id="ARBA00022989"/>
    </source>
</evidence>
<keyword evidence="4 6" id="KW-1133">Transmembrane helix</keyword>
<evidence type="ECO:0000313" key="8">
    <source>
        <dbReference type="RefSeq" id="XP_013789218.2"/>
    </source>
</evidence>